<feature type="region of interest" description="Disordered" evidence="8">
    <location>
        <begin position="756"/>
        <end position="781"/>
    </location>
</feature>
<dbReference type="GO" id="GO:0000049">
    <property type="term" value="F:tRNA binding"/>
    <property type="evidence" value="ECO:0007669"/>
    <property type="project" value="EnsemblMetazoa"/>
</dbReference>
<dbReference type="GO" id="GO:0005634">
    <property type="term" value="C:nucleus"/>
    <property type="evidence" value="ECO:0007669"/>
    <property type="project" value="UniProtKB-SubCell"/>
</dbReference>
<dbReference type="eggNOG" id="KOG2030">
    <property type="taxonomic scope" value="Eukaryota"/>
</dbReference>
<evidence type="ECO:0000259" key="9">
    <source>
        <dbReference type="Pfam" id="PF05670"/>
    </source>
</evidence>
<gene>
    <name evidence="11" type="primary">Dmoj\GI23827</name>
    <name evidence="11" type="ORF">Dmoj_GI23827</name>
</gene>
<accession>B4KBH4</accession>
<dbReference type="InterPro" id="IPR008532">
    <property type="entry name" value="NFACT_RNA-bd"/>
</dbReference>
<evidence type="ECO:0000256" key="7">
    <source>
        <dbReference type="SAM" id="Coils"/>
    </source>
</evidence>
<evidence type="ECO:0000256" key="1">
    <source>
        <dbReference type="ARBA" id="ARBA00004123"/>
    </source>
</evidence>
<dbReference type="SMR" id="B4KBH4"/>
<dbReference type="Gene3D" id="2.30.310.10">
    <property type="entry name" value="ibrinogen binding protein from staphylococcus aureus domain"/>
    <property type="match status" value="1"/>
</dbReference>
<dbReference type="GO" id="GO:0006611">
    <property type="term" value="P:protein export from nucleus"/>
    <property type="evidence" value="ECO:0007669"/>
    <property type="project" value="EnsemblMetazoa"/>
</dbReference>
<comment type="subcellular location">
    <subcellularLocation>
        <location evidence="2">Cytoplasm</location>
    </subcellularLocation>
    <subcellularLocation>
        <location evidence="1">Nucleus</location>
    </subcellularLocation>
</comment>
<evidence type="ECO:0000256" key="6">
    <source>
        <dbReference type="ARBA" id="ARBA00023242"/>
    </source>
</evidence>
<proteinExistence type="inferred from homology"/>
<reference evidence="11" key="3">
    <citation type="submission" date="2008-06" db="EMBL/GenBank/DDBJ databases">
        <authorList>
            <consortium name="FlyBase"/>
        </authorList>
    </citation>
    <scope>NUCLEOTIDE SEQUENCE</scope>
    <source>
        <strain evidence="11">TSC#15081-1352.22</strain>
    </source>
</reference>
<feature type="coiled-coil region" evidence="7">
    <location>
        <begin position="333"/>
        <end position="370"/>
    </location>
</feature>
<comment type="similarity">
    <text evidence="3">Belongs to the NEMF family.</text>
</comment>
<dbReference type="GO" id="GO:0032473">
    <property type="term" value="C:cytoplasmic side of mitochondrial outer membrane"/>
    <property type="evidence" value="ECO:0007669"/>
    <property type="project" value="EnsemblMetazoa"/>
</dbReference>
<dbReference type="OrthoDB" id="207084at2759"/>
<dbReference type="EMBL" id="CH933806">
    <property type="protein sequence ID" value="KRG00531.1"/>
    <property type="molecule type" value="Genomic_DNA"/>
</dbReference>
<keyword evidence="5 7" id="KW-0175">Coiled coil</keyword>
<evidence type="ECO:0000256" key="3">
    <source>
        <dbReference type="ARBA" id="ARBA00008318"/>
    </source>
</evidence>
<dbReference type="Proteomes" id="UP000009192">
    <property type="component" value="Unassembled WGS sequence"/>
</dbReference>
<dbReference type="GO" id="GO:0043023">
    <property type="term" value="F:ribosomal large subunit binding"/>
    <property type="evidence" value="ECO:0007669"/>
    <property type="project" value="TreeGrafter"/>
</dbReference>
<dbReference type="HOGENOM" id="CLU_003612_1_0_1"/>
<evidence type="ECO:0000256" key="4">
    <source>
        <dbReference type="ARBA" id="ARBA00022490"/>
    </source>
</evidence>
<feature type="compositionally biased region" description="Basic residues" evidence="8">
    <location>
        <begin position="761"/>
        <end position="770"/>
    </location>
</feature>
<dbReference type="GO" id="GO:1990116">
    <property type="term" value="P:ribosome-associated ubiquitin-dependent protein catabolic process"/>
    <property type="evidence" value="ECO:0007669"/>
    <property type="project" value="TreeGrafter"/>
</dbReference>
<evidence type="ECO:0000256" key="5">
    <source>
        <dbReference type="ARBA" id="ARBA00023054"/>
    </source>
</evidence>
<evidence type="ECO:0000256" key="2">
    <source>
        <dbReference type="ARBA" id="ARBA00004496"/>
    </source>
</evidence>
<feature type="domain" description="NFACT protein C-terminal" evidence="10">
    <location>
        <begin position="884"/>
        <end position="973"/>
    </location>
</feature>
<evidence type="ECO:0000313" key="12">
    <source>
        <dbReference type="EMBL" id="KRG00531.1"/>
    </source>
</evidence>
<dbReference type="KEGG" id="dmo:Dmoj_GI23827"/>
<dbReference type="GO" id="GO:0072344">
    <property type="term" value="P:rescue of stalled ribosome"/>
    <property type="evidence" value="ECO:0007669"/>
    <property type="project" value="EnsemblMetazoa"/>
</dbReference>
<reference evidence="11 13" key="1">
    <citation type="journal article" date="2007" name="Nature">
        <title>Evolution of genes and genomes on the Drosophila phylogeny.</title>
        <authorList>
            <consortium name="Drosophila 12 Genomes Consortium"/>
            <person name="Clark A.G."/>
            <person name="Eisen M.B."/>
            <person name="Smith D.R."/>
            <person name="Bergman C.M."/>
            <person name="Oliver B."/>
            <person name="Markow T.A."/>
            <person name="Kaufman T.C."/>
            <person name="Kellis M."/>
            <person name="Gelbart W."/>
            <person name="Iyer V.N."/>
            <person name="Pollard D.A."/>
            <person name="Sackton T.B."/>
            <person name="Larracuente A.M."/>
            <person name="Singh N.D."/>
            <person name="Abad J.P."/>
            <person name="Abt D.N."/>
            <person name="Adryan B."/>
            <person name="Aguade M."/>
            <person name="Akashi H."/>
            <person name="Anderson W.W."/>
            <person name="Aquadro C.F."/>
            <person name="Ardell D.H."/>
            <person name="Arguello R."/>
            <person name="Artieri C.G."/>
            <person name="Barbash D.A."/>
            <person name="Barker D."/>
            <person name="Barsanti P."/>
            <person name="Batterham P."/>
            <person name="Batzoglou S."/>
            <person name="Begun D."/>
            <person name="Bhutkar A."/>
            <person name="Blanco E."/>
            <person name="Bosak S.A."/>
            <person name="Bradley R.K."/>
            <person name="Brand A.D."/>
            <person name="Brent M.R."/>
            <person name="Brooks A.N."/>
            <person name="Brown R.H."/>
            <person name="Butlin R.K."/>
            <person name="Caggese C."/>
            <person name="Calvi B.R."/>
            <person name="Bernardo de Carvalho A."/>
            <person name="Caspi A."/>
            <person name="Castrezana S."/>
            <person name="Celniker S.E."/>
            <person name="Chang J.L."/>
            <person name="Chapple C."/>
            <person name="Chatterji S."/>
            <person name="Chinwalla A."/>
            <person name="Civetta A."/>
            <person name="Clifton S.W."/>
            <person name="Comeron J.M."/>
            <person name="Costello J.C."/>
            <person name="Coyne J.A."/>
            <person name="Daub J."/>
            <person name="David R.G."/>
            <person name="Delcher A.L."/>
            <person name="Delehaunty K."/>
            <person name="Do C.B."/>
            <person name="Ebling H."/>
            <person name="Edwards K."/>
            <person name="Eickbush T."/>
            <person name="Evans J.D."/>
            <person name="Filipski A."/>
            <person name="Findeiss S."/>
            <person name="Freyhult E."/>
            <person name="Fulton L."/>
            <person name="Fulton R."/>
            <person name="Garcia A.C."/>
            <person name="Gardiner A."/>
            <person name="Garfield D.A."/>
            <person name="Garvin B.E."/>
            <person name="Gibson G."/>
            <person name="Gilbert D."/>
            <person name="Gnerre S."/>
            <person name="Godfrey J."/>
            <person name="Good R."/>
            <person name="Gotea V."/>
            <person name="Gravely B."/>
            <person name="Greenberg A.J."/>
            <person name="Griffiths-Jones S."/>
            <person name="Gross S."/>
            <person name="Guigo R."/>
            <person name="Gustafson E.A."/>
            <person name="Haerty W."/>
            <person name="Hahn M.W."/>
            <person name="Halligan D.L."/>
            <person name="Halpern A.L."/>
            <person name="Halter G.M."/>
            <person name="Han M.V."/>
            <person name="Heger A."/>
            <person name="Hillier L."/>
            <person name="Hinrichs A.S."/>
            <person name="Holmes I."/>
            <person name="Hoskins R.A."/>
            <person name="Hubisz M.J."/>
            <person name="Hultmark D."/>
            <person name="Huntley M.A."/>
            <person name="Jaffe D.B."/>
            <person name="Jagadeeshan S."/>
            <person name="Jeck W.R."/>
            <person name="Johnson J."/>
            <person name="Jones C.D."/>
            <person name="Jordan W.C."/>
            <person name="Karpen G.H."/>
            <person name="Kataoka E."/>
            <person name="Keightley P.D."/>
            <person name="Kheradpour P."/>
            <person name="Kirkness E.F."/>
            <person name="Koerich L.B."/>
            <person name="Kristiansen K."/>
            <person name="Kudrna D."/>
            <person name="Kulathinal R.J."/>
            <person name="Kumar S."/>
            <person name="Kwok R."/>
            <person name="Lander E."/>
            <person name="Langley C.H."/>
            <person name="Lapoint R."/>
            <person name="Lazzaro B.P."/>
            <person name="Lee S.J."/>
            <person name="Levesque L."/>
            <person name="Li R."/>
            <person name="Lin C.F."/>
            <person name="Lin M.F."/>
            <person name="Lindblad-Toh K."/>
            <person name="Llopart A."/>
            <person name="Long M."/>
            <person name="Low L."/>
            <person name="Lozovsky E."/>
            <person name="Lu J."/>
            <person name="Luo M."/>
            <person name="Machado C.A."/>
            <person name="Makalowski W."/>
            <person name="Marzo M."/>
            <person name="Matsuda M."/>
            <person name="Matzkin L."/>
            <person name="McAllister B."/>
            <person name="McBride C.S."/>
            <person name="McKernan B."/>
            <person name="McKernan K."/>
            <person name="Mendez-Lago M."/>
            <person name="Minx P."/>
            <person name="Mollenhauer M.U."/>
            <person name="Montooth K."/>
            <person name="Mount S.M."/>
            <person name="Mu X."/>
            <person name="Myers E."/>
            <person name="Negre B."/>
            <person name="Newfeld S."/>
            <person name="Nielsen R."/>
            <person name="Noor M.A."/>
            <person name="O'Grady P."/>
            <person name="Pachter L."/>
            <person name="Papaceit M."/>
            <person name="Parisi M.J."/>
            <person name="Parisi M."/>
            <person name="Parts L."/>
            <person name="Pedersen J.S."/>
            <person name="Pesole G."/>
            <person name="Phillippy A.M."/>
            <person name="Ponting C.P."/>
            <person name="Pop M."/>
            <person name="Porcelli D."/>
            <person name="Powell J.R."/>
            <person name="Prohaska S."/>
            <person name="Pruitt K."/>
            <person name="Puig M."/>
            <person name="Quesneville H."/>
            <person name="Ram K.R."/>
            <person name="Rand D."/>
            <person name="Rasmussen M.D."/>
            <person name="Reed L.K."/>
            <person name="Reenan R."/>
            <person name="Reily A."/>
            <person name="Remington K.A."/>
            <person name="Rieger T.T."/>
            <person name="Ritchie M.G."/>
            <person name="Robin C."/>
            <person name="Rogers Y.H."/>
            <person name="Rohde C."/>
            <person name="Rozas J."/>
            <person name="Rubenfield M.J."/>
            <person name="Ruiz A."/>
            <person name="Russo S."/>
            <person name="Salzberg S.L."/>
            <person name="Sanchez-Gracia A."/>
            <person name="Saranga D.J."/>
            <person name="Sato H."/>
            <person name="Schaeffer S.W."/>
            <person name="Schatz M.C."/>
            <person name="Schlenke T."/>
            <person name="Schwartz R."/>
            <person name="Segarra C."/>
            <person name="Singh R.S."/>
            <person name="Sirot L."/>
            <person name="Sirota M."/>
            <person name="Sisneros N.B."/>
            <person name="Smith C.D."/>
            <person name="Smith T.F."/>
            <person name="Spieth J."/>
            <person name="Stage D.E."/>
            <person name="Stark A."/>
            <person name="Stephan W."/>
            <person name="Strausberg R.L."/>
            <person name="Strempel S."/>
            <person name="Sturgill D."/>
            <person name="Sutton G."/>
            <person name="Sutton G.G."/>
            <person name="Tao W."/>
            <person name="Teichmann S."/>
            <person name="Tobari Y.N."/>
            <person name="Tomimura Y."/>
            <person name="Tsolas J.M."/>
            <person name="Valente V.L."/>
            <person name="Venter E."/>
            <person name="Venter J.C."/>
            <person name="Vicario S."/>
            <person name="Vieira F.G."/>
            <person name="Vilella A.J."/>
            <person name="Villasante A."/>
            <person name="Walenz B."/>
            <person name="Wang J."/>
            <person name="Wasserman M."/>
            <person name="Watts T."/>
            <person name="Wilson D."/>
            <person name="Wilson R.K."/>
            <person name="Wing R.A."/>
            <person name="Wolfner M.F."/>
            <person name="Wong A."/>
            <person name="Wong G.K."/>
            <person name="Wu C.I."/>
            <person name="Wu G."/>
            <person name="Yamamoto D."/>
            <person name="Yang H.P."/>
            <person name="Yang S.P."/>
            <person name="Yorke J.A."/>
            <person name="Yoshida K."/>
            <person name="Zdobnov E."/>
            <person name="Zhang P."/>
            <person name="Zhang Y."/>
            <person name="Zimin A.V."/>
            <person name="Baldwin J."/>
            <person name="Abdouelleil A."/>
            <person name="Abdulkadir J."/>
            <person name="Abebe A."/>
            <person name="Abera B."/>
            <person name="Abreu J."/>
            <person name="Acer S.C."/>
            <person name="Aftuck L."/>
            <person name="Alexander A."/>
            <person name="An P."/>
            <person name="Anderson E."/>
            <person name="Anderson S."/>
            <person name="Arachi H."/>
            <person name="Azer M."/>
            <person name="Bachantsang P."/>
            <person name="Barry A."/>
            <person name="Bayul T."/>
            <person name="Berlin A."/>
            <person name="Bessette D."/>
            <person name="Bloom T."/>
            <person name="Blye J."/>
            <person name="Boguslavskiy L."/>
            <person name="Bonnet C."/>
            <person name="Boukhgalter B."/>
            <person name="Bourzgui I."/>
            <person name="Brown A."/>
            <person name="Cahill P."/>
            <person name="Channer S."/>
            <person name="Cheshatsang Y."/>
            <person name="Chuda L."/>
            <person name="Citroen M."/>
            <person name="Collymore A."/>
            <person name="Cooke P."/>
            <person name="Costello M."/>
            <person name="D'Aco K."/>
            <person name="Daza R."/>
            <person name="De Haan G."/>
            <person name="DeGray S."/>
            <person name="DeMaso C."/>
            <person name="Dhargay N."/>
            <person name="Dooley K."/>
            <person name="Dooley E."/>
            <person name="Doricent M."/>
            <person name="Dorje P."/>
            <person name="Dorjee K."/>
            <person name="Dupes A."/>
            <person name="Elong R."/>
            <person name="Falk J."/>
            <person name="Farina A."/>
            <person name="Faro S."/>
            <person name="Ferguson D."/>
            <person name="Fisher S."/>
            <person name="Foley C.D."/>
            <person name="Franke A."/>
            <person name="Friedrich D."/>
            <person name="Gadbois L."/>
            <person name="Gearin G."/>
            <person name="Gearin C.R."/>
            <person name="Giannoukos G."/>
            <person name="Goode T."/>
            <person name="Graham J."/>
            <person name="Grandbois E."/>
            <person name="Grewal S."/>
            <person name="Gyaltsen K."/>
            <person name="Hafez N."/>
            <person name="Hagos B."/>
            <person name="Hall J."/>
            <person name="Henson C."/>
            <person name="Hollinger A."/>
            <person name="Honan T."/>
            <person name="Huard M.D."/>
            <person name="Hughes L."/>
            <person name="Hurhula B."/>
            <person name="Husby M.E."/>
            <person name="Kamat A."/>
            <person name="Kanga B."/>
            <person name="Kashin S."/>
            <person name="Khazanovich D."/>
            <person name="Kisner P."/>
            <person name="Lance K."/>
            <person name="Lara M."/>
            <person name="Lee W."/>
            <person name="Lennon N."/>
            <person name="Letendre F."/>
            <person name="LeVine R."/>
            <person name="Lipovsky A."/>
            <person name="Liu X."/>
            <person name="Liu J."/>
            <person name="Liu S."/>
            <person name="Lokyitsang T."/>
            <person name="Lokyitsang Y."/>
            <person name="Lubonja R."/>
            <person name="Lui A."/>
            <person name="MacDonald P."/>
            <person name="Magnisalis V."/>
            <person name="Maru K."/>
            <person name="Matthews C."/>
            <person name="McCusker W."/>
            <person name="McDonough S."/>
            <person name="Mehta T."/>
            <person name="Meldrim J."/>
            <person name="Meneus L."/>
            <person name="Mihai O."/>
            <person name="Mihalev A."/>
            <person name="Mihova T."/>
            <person name="Mittelman R."/>
            <person name="Mlenga V."/>
            <person name="Montmayeur A."/>
            <person name="Mulrain L."/>
            <person name="Navidi A."/>
            <person name="Naylor J."/>
            <person name="Negash T."/>
            <person name="Nguyen T."/>
            <person name="Nguyen N."/>
            <person name="Nicol R."/>
            <person name="Norbu C."/>
            <person name="Norbu N."/>
            <person name="Novod N."/>
            <person name="O'Neill B."/>
            <person name="Osman S."/>
            <person name="Markiewicz E."/>
            <person name="Oyono O.L."/>
            <person name="Patti C."/>
            <person name="Phunkhang P."/>
            <person name="Pierre F."/>
            <person name="Priest M."/>
            <person name="Raghuraman S."/>
            <person name="Rege F."/>
            <person name="Reyes R."/>
            <person name="Rise C."/>
            <person name="Rogov P."/>
            <person name="Ross K."/>
            <person name="Ryan E."/>
            <person name="Settipalli S."/>
            <person name="Shea T."/>
            <person name="Sherpa N."/>
            <person name="Shi L."/>
            <person name="Shih D."/>
            <person name="Sparrow T."/>
            <person name="Spaulding J."/>
            <person name="Stalker J."/>
            <person name="Stange-Thomann N."/>
            <person name="Stavropoulos S."/>
            <person name="Stone C."/>
            <person name="Strader C."/>
            <person name="Tesfaye S."/>
            <person name="Thomson T."/>
            <person name="Thoulutsang Y."/>
            <person name="Thoulutsang D."/>
            <person name="Topham K."/>
            <person name="Topping I."/>
            <person name="Tsamla T."/>
            <person name="Vassiliev H."/>
            <person name="Vo A."/>
            <person name="Wangchuk T."/>
            <person name="Wangdi T."/>
            <person name="Weiand M."/>
            <person name="Wilkinson J."/>
            <person name="Wilson A."/>
            <person name="Yadav S."/>
            <person name="Young G."/>
            <person name="Yu Q."/>
            <person name="Zembek L."/>
            <person name="Zhong D."/>
            <person name="Zimmer A."/>
            <person name="Zwirko Z."/>
            <person name="Jaffe D.B."/>
            <person name="Alvarez P."/>
            <person name="Brockman W."/>
            <person name="Butler J."/>
            <person name="Chin C."/>
            <person name="Gnerre S."/>
            <person name="Grabherr M."/>
            <person name="Kleber M."/>
            <person name="Mauceli E."/>
            <person name="MacCallum I."/>
        </authorList>
    </citation>
    <scope>NUCLEOTIDE SEQUENCE [LARGE SCALE GENOMIC DNA]</scope>
    <source>
        <strain evidence="11">TSC#15081-1352.22</strain>
        <strain evidence="13">Tucson 15081-1352.22</strain>
    </source>
</reference>
<evidence type="ECO:0000259" key="10">
    <source>
        <dbReference type="Pfam" id="PF11923"/>
    </source>
</evidence>
<name>B4KBH4_DROMO</name>
<keyword evidence="6" id="KW-0539">Nucleus</keyword>
<dbReference type="FunCoup" id="B4KBH4">
    <property type="interactions" value="1731"/>
</dbReference>
<evidence type="ECO:0000313" key="11">
    <source>
        <dbReference type="EMBL" id="EDW13641.2"/>
    </source>
</evidence>
<dbReference type="InterPro" id="IPR021846">
    <property type="entry name" value="NFACT-C"/>
</dbReference>
<dbReference type="GO" id="GO:1902167">
    <property type="term" value="P:positive regulation of intrinsic apoptotic signaling pathway in response to DNA damage by p53 class mediator"/>
    <property type="evidence" value="ECO:0007669"/>
    <property type="project" value="EnsemblMetazoa"/>
</dbReference>
<evidence type="ECO:0000313" key="13">
    <source>
        <dbReference type="Proteomes" id="UP000009192"/>
    </source>
</evidence>
<reference evidence="11" key="2">
    <citation type="journal article" date="2008" name="Bioinformatics">
        <title>Assembly reconciliation.</title>
        <authorList>
            <person name="Zimin A.V."/>
            <person name="Smith D.R."/>
            <person name="Sutton G."/>
            <person name="Yorke J.A."/>
        </authorList>
    </citation>
    <scope>NUCLEOTIDE SEQUENCE</scope>
    <source>
        <strain evidence="11">TSC#15081-1352.22</strain>
    </source>
</reference>
<organism evidence="11 13">
    <name type="scientific">Drosophila mojavensis</name>
    <name type="common">Fruit fly</name>
    <dbReference type="NCBI Taxonomy" id="7230"/>
    <lineage>
        <taxon>Eukaryota</taxon>
        <taxon>Metazoa</taxon>
        <taxon>Ecdysozoa</taxon>
        <taxon>Arthropoda</taxon>
        <taxon>Hexapoda</taxon>
        <taxon>Insecta</taxon>
        <taxon>Pterygota</taxon>
        <taxon>Neoptera</taxon>
        <taxon>Endopterygota</taxon>
        <taxon>Diptera</taxon>
        <taxon>Brachycera</taxon>
        <taxon>Muscomorpha</taxon>
        <taxon>Ephydroidea</taxon>
        <taxon>Drosophilidae</taxon>
        <taxon>Drosophila</taxon>
    </lineage>
</organism>
<dbReference type="AlphaFoldDB" id="B4KBH4"/>
<dbReference type="InterPro" id="IPR051608">
    <property type="entry name" value="RQC_Subunit_NEMF"/>
</dbReference>
<dbReference type="Pfam" id="PF05833">
    <property type="entry name" value="NFACT_N"/>
    <property type="match status" value="1"/>
</dbReference>
<feature type="compositionally biased region" description="Basic and acidic residues" evidence="8">
    <location>
        <begin position="218"/>
        <end position="227"/>
    </location>
</feature>
<protein>
    <submittedName>
        <fullName evidence="12">Uncharacterized protein, isoform B</fullName>
    </submittedName>
    <submittedName>
        <fullName evidence="11">Uncharacterized protein, isoform C</fullName>
    </submittedName>
</protein>
<dbReference type="GO" id="GO:1990112">
    <property type="term" value="C:RQC complex"/>
    <property type="evidence" value="ECO:0007669"/>
    <property type="project" value="TreeGrafter"/>
</dbReference>
<feature type="compositionally biased region" description="Basic and acidic residues" evidence="8">
    <location>
        <begin position="771"/>
        <end position="781"/>
    </location>
</feature>
<dbReference type="Pfam" id="PF11923">
    <property type="entry name" value="NFACT-C"/>
    <property type="match status" value="1"/>
</dbReference>
<feature type="region of interest" description="Disordered" evidence="8">
    <location>
        <begin position="218"/>
        <end position="238"/>
    </location>
</feature>
<keyword evidence="13" id="KW-1185">Reference proteome</keyword>
<feature type="domain" description="NFACT RNA-binding" evidence="9">
    <location>
        <begin position="526"/>
        <end position="636"/>
    </location>
</feature>
<dbReference type="FunFam" id="2.30.310.10:FF:000001">
    <property type="entry name" value="Nuclear export mediator factor Nemf"/>
    <property type="match status" value="1"/>
</dbReference>
<dbReference type="PANTHER" id="PTHR15239:SF6">
    <property type="entry name" value="RIBOSOME QUALITY CONTROL COMPLEX SUBUNIT NEMF"/>
    <property type="match status" value="1"/>
</dbReference>
<dbReference type="Pfam" id="PF05670">
    <property type="entry name" value="NFACT-R_1"/>
    <property type="match status" value="1"/>
</dbReference>
<dbReference type="EMBL" id="CH933806">
    <property type="protein sequence ID" value="EDW13641.2"/>
    <property type="molecule type" value="Genomic_DNA"/>
</dbReference>
<feature type="coiled-coil region" evidence="7">
    <location>
        <begin position="481"/>
        <end position="508"/>
    </location>
</feature>
<dbReference type="InParanoid" id="B4KBH4"/>
<keyword evidence="4" id="KW-0963">Cytoplasm</keyword>
<dbReference type="PANTHER" id="PTHR15239">
    <property type="entry name" value="NUCLEAR EXPORT MEDIATOR FACTOR NEMF"/>
    <property type="match status" value="1"/>
</dbReference>
<evidence type="ECO:0000256" key="8">
    <source>
        <dbReference type="SAM" id="MobiDB-lite"/>
    </source>
</evidence>
<dbReference type="NCBIfam" id="NF041120">
    <property type="entry name" value="RqcH_arch"/>
    <property type="match status" value="1"/>
</dbReference>
<sequence length="982" mass="112015">MKTRFSSYDIICGIAELQRLIGLRVNQIYDIDNKTYLFRLHGGGSSEKVTLLIESGTRFHTTSFEWPKNMAPSGFCMKFRKHLKNKRLEHINQLGADRIVDFQFGSGEAAYHVFLELYDRGNVILTDYEKTILYILRPHTEGESIRFAVREKYPVDRAKIGNCELRESEMREIIENSNEGDSLKRILMPILDCGPAVIEHVLIEHGLENHLIRGSVDQEKGQVESSKKQSTKKNRKSSEINPSDIQFFDLAADLPQLMLAIKSAYDIMAIGRNGSSKGFIIQVKEEKLTNAENTEHFYRNIEFHPYLFSQYKKLPFKEYETFMEAVDEFFSSQESQKIDIKTLQQEREALKKLSNVKKDHTKRLEELNRVQDDDKKKAELITSNQCLVDKAILAIQSAIASQLSWPDIQELVKEAQANGDIVASSIKQLKLEINHISLLLSDPYKNENENDNADSVIVDIDLALSAWANARRYYDLKRSAALKEKKTIDASQKALKSAERKTQQTLKEVRTISNIAKARKIFWFEKFFWFISSENYLVIGGRDAQQNELIVKRYMRPKDIYVHADIQGASSVIIRNTTGEEIPPKTLLEAGTMAISYSVAWDAKVVTNSYWVYSHQVSKTAPTGEYLGTGSFMIRGKKNFLPSCHLIMGLSLLFKLEDSFLQRHAGERKIRTTEDIINGDKIEQPEISSTDLNEINEACESINEYGKNSFPNTEVKIEHDTGRITVKTDLLDETNKTDAVDQQSLDIINDEDTVIIQPAPSRKKNQSTKKRREDKERSEKANIEMVYVGSPETDKSSSKVKRGQKGKLKKIKLKYRDQDDEERKIRMMILNSSGKDKPIANNERQEEKPTSLTKITTVEASENILTKNQVEIEDIDDSPITVDTDLLDSLTGVPFDDDELLFAIPVVAPYQALQQYKFKVKLTPGTGKRGKASKLALSIFSKDKTCNNRERDLMKSIKEESLARNIPGKVKISAPQLQKLRK</sequence>